<evidence type="ECO:0000256" key="6">
    <source>
        <dbReference type="ARBA" id="ARBA00023087"/>
    </source>
</evidence>
<evidence type="ECO:0000256" key="1">
    <source>
        <dbReference type="ARBA" id="ARBA00004191"/>
    </source>
</evidence>
<keyword evidence="9" id="KW-0812">Transmembrane</keyword>
<feature type="compositionally biased region" description="Basic residues" evidence="8">
    <location>
        <begin position="139"/>
        <end position="167"/>
    </location>
</feature>
<name>A0A0D7CTZ8_9ACTN</name>
<dbReference type="PROSITE" id="PS51884">
    <property type="entry name" value="CHAPLIN"/>
    <property type="match status" value="2"/>
</dbReference>
<feature type="domain" description="Chaplin" evidence="11">
    <location>
        <begin position="93"/>
        <end position="133"/>
    </location>
</feature>
<keyword evidence="13" id="KW-1185">Reference proteome</keyword>
<feature type="signal peptide" evidence="10">
    <location>
        <begin position="1"/>
        <end position="20"/>
    </location>
</feature>
<keyword evidence="6 7" id="KW-0034">Amyloid</keyword>
<keyword evidence="3" id="KW-0964">Secreted</keyword>
<protein>
    <recommendedName>
        <fullName evidence="11">Chaplin domain-containing protein</fullName>
    </recommendedName>
</protein>
<comment type="caution">
    <text evidence="12">The sequence shown here is derived from an EMBL/GenBank/DDBJ whole genome shotgun (WGS) entry which is preliminary data.</text>
</comment>
<feature type="domain" description="Chaplin" evidence="11">
    <location>
        <begin position="31"/>
        <end position="71"/>
    </location>
</feature>
<evidence type="ECO:0000256" key="2">
    <source>
        <dbReference type="ARBA" id="ARBA00022512"/>
    </source>
</evidence>
<dbReference type="GO" id="GO:0007155">
    <property type="term" value="P:cell adhesion"/>
    <property type="evidence" value="ECO:0007669"/>
    <property type="project" value="UniProtKB-KW"/>
</dbReference>
<evidence type="ECO:0000256" key="7">
    <source>
        <dbReference type="PROSITE-ProRule" id="PRU01232"/>
    </source>
</evidence>
<accession>A0A0D7CTZ8</accession>
<reference evidence="12 13" key="1">
    <citation type="submission" date="2014-09" db="EMBL/GenBank/DDBJ databases">
        <title>Draft genome sequence of Streptomyces natalensis ATCC 27448, producer of the antifungal pimaricin.</title>
        <authorList>
            <person name="Mendes M.V."/>
            <person name="Beites T."/>
            <person name="Pires S."/>
            <person name="Santos C.L."/>
            <person name="Moradas-Ferreira P."/>
        </authorList>
    </citation>
    <scope>NUCLEOTIDE SEQUENCE [LARGE SCALE GENOMIC DNA]</scope>
    <source>
        <strain evidence="12 13">ATCC 27448</strain>
    </source>
</reference>
<comment type="subcellular location">
    <subcellularLocation>
        <location evidence="1">Secreted</location>
        <location evidence="1">Cell wall</location>
    </subcellularLocation>
</comment>
<proteinExistence type="predicted"/>
<keyword evidence="2" id="KW-0134">Cell wall</keyword>
<evidence type="ECO:0000256" key="9">
    <source>
        <dbReference type="SAM" id="Phobius"/>
    </source>
</evidence>
<organism evidence="12 13">
    <name type="scientific">Streptomyces natalensis ATCC 27448</name>
    <dbReference type="NCBI Taxonomy" id="1240678"/>
    <lineage>
        <taxon>Bacteria</taxon>
        <taxon>Bacillati</taxon>
        <taxon>Actinomycetota</taxon>
        <taxon>Actinomycetes</taxon>
        <taxon>Kitasatosporales</taxon>
        <taxon>Streptomycetaceae</taxon>
        <taxon>Streptomyces</taxon>
    </lineage>
</organism>
<keyword evidence="9" id="KW-0472">Membrane</keyword>
<dbReference type="EMBL" id="JRKI01000008">
    <property type="protein sequence ID" value="KIZ18867.1"/>
    <property type="molecule type" value="Genomic_DNA"/>
</dbReference>
<keyword evidence="9" id="KW-1133">Transmembrane helix</keyword>
<evidence type="ECO:0000256" key="8">
    <source>
        <dbReference type="SAM" id="MobiDB-lite"/>
    </source>
</evidence>
<evidence type="ECO:0000259" key="11">
    <source>
        <dbReference type="PROSITE" id="PS51884"/>
    </source>
</evidence>
<gene>
    <name evidence="12" type="ORF">SNA_06310</name>
</gene>
<evidence type="ECO:0000313" key="13">
    <source>
        <dbReference type="Proteomes" id="UP000032458"/>
    </source>
</evidence>
<evidence type="ECO:0000313" key="12">
    <source>
        <dbReference type="EMBL" id="KIZ18867.1"/>
    </source>
</evidence>
<dbReference type="PATRIC" id="fig|1240678.4.peg.1326"/>
<evidence type="ECO:0000256" key="5">
    <source>
        <dbReference type="ARBA" id="ARBA00022889"/>
    </source>
</evidence>
<dbReference type="Pfam" id="PF03777">
    <property type="entry name" value="ChpA-C"/>
    <property type="match status" value="2"/>
</dbReference>
<feature type="chain" id="PRO_5002318098" description="Chaplin domain-containing protein" evidence="10">
    <location>
        <begin position="21"/>
        <end position="234"/>
    </location>
</feature>
<dbReference type="InterPro" id="IPR005528">
    <property type="entry name" value="ChpA-H"/>
</dbReference>
<feature type="region of interest" description="Disordered" evidence="8">
    <location>
        <begin position="133"/>
        <end position="189"/>
    </location>
</feature>
<dbReference type="Proteomes" id="UP000032458">
    <property type="component" value="Unassembled WGS sequence"/>
</dbReference>
<keyword evidence="5" id="KW-0130">Cell adhesion</keyword>
<evidence type="ECO:0000256" key="10">
    <source>
        <dbReference type="SAM" id="SignalP"/>
    </source>
</evidence>
<evidence type="ECO:0000256" key="3">
    <source>
        <dbReference type="ARBA" id="ARBA00022525"/>
    </source>
</evidence>
<evidence type="ECO:0000256" key="4">
    <source>
        <dbReference type="ARBA" id="ARBA00022729"/>
    </source>
</evidence>
<feature type="transmembrane region" description="Helical" evidence="9">
    <location>
        <begin position="206"/>
        <end position="224"/>
    </location>
</feature>
<sequence length="234" mass="23642">MAASAAAGGLLLASAGTTVADSGAKGAAIGSPGVVSGNVLQVPVHIPINVCGNTVGFVGALNAAFHNTCVNVSGHHHGHGGGGAQAKGVAAHSPGVLSGNLVQIPVDIPVNACGNSGDVIGILNPAFGNRCANVEGPGHRHHHKQSSHTPPQHHHHHHKSSEHHRQHVSQGHHQMAPPVTTPAIGHHPHAVPALPQLAKTGAEERIALGIPVSAALVISGVLLYRRGRRAAARD</sequence>
<dbReference type="AlphaFoldDB" id="A0A0D7CTZ8"/>
<keyword evidence="4 10" id="KW-0732">Signal</keyword>